<dbReference type="InParanoid" id="A2DJS2"/>
<keyword evidence="4" id="KW-1185">Reference proteome</keyword>
<evidence type="ECO:0000256" key="1">
    <source>
        <dbReference type="SAM" id="Coils"/>
    </source>
</evidence>
<feature type="coiled-coil region" evidence="1">
    <location>
        <begin position="1600"/>
        <end position="1664"/>
    </location>
</feature>
<keyword evidence="1" id="KW-0175">Coiled coil</keyword>
<feature type="coiled-coil region" evidence="1">
    <location>
        <begin position="1992"/>
        <end position="2061"/>
    </location>
</feature>
<feature type="coiled-coil region" evidence="1">
    <location>
        <begin position="384"/>
        <end position="426"/>
    </location>
</feature>
<dbReference type="SMR" id="A2DJS2"/>
<reference evidence="3" key="2">
    <citation type="journal article" date="2007" name="Science">
        <title>Draft genome sequence of the sexually transmitted pathogen Trichomonas vaginalis.</title>
        <authorList>
            <person name="Carlton J.M."/>
            <person name="Hirt R.P."/>
            <person name="Silva J.C."/>
            <person name="Delcher A.L."/>
            <person name="Schatz M."/>
            <person name="Zhao Q."/>
            <person name="Wortman J.R."/>
            <person name="Bidwell S.L."/>
            <person name="Alsmark U.C.M."/>
            <person name="Besteiro S."/>
            <person name="Sicheritz-Ponten T."/>
            <person name="Noel C.J."/>
            <person name="Dacks J.B."/>
            <person name="Foster P.G."/>
            <person name="Simillion C."/>
            <person name="Van de Peer Y."/>
            <person name="Miranda-Saavedra D."/>
            <person name="Barton G.J."/>
            <person name="Westrop G.D."/>
            <person name="Mueller S."/>
            <person name="Dessi D."/>
            <person name="Fiori P.L."/>
            <person name="Ren Q."/>
            <person name="Paulsen I."/>
            <person name="Zhang H."/>
            <person name="Bastida-Corcuera F.D."/>
            <person name="Simoes-Barbosa A."/>
            <person name="Brown M.T."/>
            <person name="Hayes R.D."/>
            <person name="Mukherjee M."/>
            <person name="Okumura C.Y."/>
            <person name="Schneider R."/>
            <person name="Smith A.J."/>
            <person name="Vanacova S."/>
            <person name="Villalvazo M."/>
            <person name="Haas B.J."/>
            <person name="Pertea M."/>
            <person name="Feldblyum T.V."/>
            <person name="Utterback T.R."/>
            <person name="Shu C.L."/>
            <person name="Osoegawa K."/>
            <person name="de Jong P.J."/>
            <person name="Hrdy I."/>
            <person name="Horvathova L."/>
            <person name="Zubacova Z."/>
            <person name="Dolezal P."/>
            <person name="Malik S.B."/>
            <person name="Logsdon J.M. Jr."/>
            <person name="Henze K."/>
            <person name="Gupta A."/>
            <person name="Wang C.C."/>
            <person name="Dunne R.L."/>
            <person name="Upcroft J.A."/>
            <person name="Upcroft P."/>
            <person name="White O."/>
            <person name="Salzberg S.L."/>
            <person name="Tang P."/>
            <person name="Chiu C.-H."/>
            <person name="Lee Y.-S."/>
            <person name="Embley T.M."/>
            <person name="Coombs G.H."/>
            <person name="Mottram J.C."/>
            <person name="Tachezy J."/>
            <person name="Fraser-Liggett C.M."/>
            <person name="Johnson P.J."/>
        </authorList>
    </citation>
    <scope>NUCLEOTIDE SEQUENCE [LARGE SCALE GENOMIC DNA]</scope>
    <source>
        <strain evidence="3">G3</strain>
    </source>
</reference>
<dbReference type="VEuPathDB" id="TrichDB:TVAG_452000"/>
<dbReference type="EMBL" id="DS113209">
    <property type="protein sequence ID" value="EAY19286.1"/>
    <property type="molecule type" value="Genomic_DNA"/>
</dbReference>
<feature type="coiled-coil region" evidence="1">
    <location>
        <begin position="1815"/>
        <end position="1859"/>
    </location>
</feature>
<feature type="compositionally biased region" description="Polar residues" evidence="2">
    <location>
        <begin position="902"/>
        <end position="920"/>
    </location>
</feature>
<accession>A2DJS2</accession>
<gene>
    <name evidence="3" type="ORF">TVAG_452000</name>
</gene>
<dbReference type="PANTHER" id="PTHR31915:SF6">
    <property type="entry name" value="SKICH DOMAIN-CONTAINING PROTEIN"/>
    <property type="match status" value="1"/>
</dbReference>
<proteinExistence type="predicted"/>
<feature type="coiled-coil region" evidence="1">
    <location>
        <begin position="1446"/>
        <end position="1480"/>
    </location>
</feature>
<organism evidence="3 4">
    <name type="scientific">Trichomonas vaginalis (strain ATCC PRA-98 / G3)</name>
    <dbReference type="NCBI Taxonomy" id="412133"/>
    <lineage>
        <taxon>Eukaryota</taxon>
        <taxon>Metamonada</taxon>
        <taxon>Parabasalia</taxon>
        <taxon>Trichomonadida</taxon>
        <taxon>Trichomonadidae</taxon>
        <taxon>Trichomonas</taxon>
    </lineage>
</organism>
<reference evidence="3" key="1">
    <citation type="submission" date="2006-10" db="EMBL/GenBank/DDBJ databases">
        <authorList>
            <person name="Amadeo P."/>
            <person name="Zhao Q."/>
            <person name="Wortman J."/>
            <person name="Fraser-Liggett C."/>
            <person name="Carlton J."/>
        </authorList>
    </citation>
    <scope>NUCLEOTIDE SEQUENCE</scope>
    <source>
        <strain evidence="3">G3</strain>
    </source>
</reference>
<evidence type="ECO:0000313" key="3">
    <source>
        <dbReference type="EMBL" id="EAY19286.1"/>
    </source>
</evidence>
<dbReference type="PANTHER" id="PTHR31915">
    <property type="entry name" value="SKICH DOMAIN-CONTAINING PROTEIN"/>
    <property type="match status" value="1"/>
</dbReference>
<dbReference type="RefSeq" id="XP_001580272.1">
    <property type="nucleotide sequence ID" value="XM_001580222.1"/>
</dbReference>
<name>A2DJS2_TRIV3</name>
<feature type="coiled-coil region" evidence="1">
    <location>
        <begin position="474"/>
        <end position="501"/>
    </location>
</feature>
<feature type="coiled-coil region" evidence="1">
    <location>
        <begin position="544"/>
        <end position="585"/>
    </location>
</feature>
<feature type="coiled-coil region" evidence="1">
    <location>
        <begin position="1731"/>
        <end position="1790"/>
    </location>
</feature>
<dbReference type="Proteomes" id="UP000001542">
    <property type="component" value="Unassembled WGS sequence"/>
</dbReference>
<evidence type="ECO:0000313" key="4">
    <source>
        <dbReference type="Proteomes" id="UP000001542"/>
    </source>
</evidence>
<protein>
    <submittedName>
        <fullName evidence="3">Uncharacterized protein</fullName>
    </submittedName>
</protein>
<feature type="region of interest" description="Disordered" evidence="2">
    <location>
        <begin position="902"/>
        <end position="927"/>
    </location>
</feature>
<dbReference type="KEGG" id="tva:5464807"/>
<feature type="compositionally biased region" description="Basic and acidic residues" evidence="2">
    <location>
        <begin position="1331"/>
        <end position="1366"/>
    </location>
</feature>
<dbReference type="InterPro" id="IPR051002">
    <property type="entry name" value="UBA_autophagy_assoc_protein"/>
</dbReference>
<feature type="region of interest" description="Disordered" evidence="2">
    <location>
        <begin position="1331"/>
        <end position="1373"/>
    </location>
</feature>
<sequence length="2265" mass="260558">MSKAPGARQGVLSDAPKGINKTPKKSKAAMHFANAALPPLPKIEYPKTSGCLSPVSRPLKPPEELLPDYNPDNSFSQIERVTQHIGKIVSNYEEKMEDDSQKMRADFDMQFASSMLQPTDIVKQSQKIVDELLSKNRELKETQNSLMDGISLWLKQEEQTLQTATQPIDVPIVDDEVIQKLDSNTKNETALKAVSIHTDIVSKSIMQIRKLENKIMEQEQTIKALKEENAKKVISVQRRIDSKLDEATKKELDEAKKTIARLEATNKEQQERIEKLIVDSIQVNTSRSSNSTTLAANFEASEKDVLIEKLKKEISDLKEENTNVKTTVRLTQNEKEFLQSRITSLEEQIKTDRKKFDLQFRELINANADKSGKAGKDTASLKMIQTLRTEIGELQEKMNKQKQEDQQNQELEIQRLRNEFEERELTFKQKMALKYASKNHRADFEDFKNNEMQLRENMKRDHDLEIEKLKNDHQAEMNSTIEDFTERLNEMKKKLDEAEMSNVDQDTAAKIEKITTDYEKRAIQLESDFNQRMQNQREEFVRFKAKIDKDIEEKDNLIQQLSEQLKNSNSEVDMYKLAKDKTEQELAVYKQLELEKSDLIIPETNELPKVDIAGLAGEIRQRVESEFLKQRMAFESALKNRMSQQRLDQEKEFDQKLSDQEKEYETKIYNMETDYKDQIAQLMGQIDGMKMADRTNNLQAQTAELDARIKALEIEKEHLLQQNKALAQQNLDDVTKAQIDQLLIETEEKQKEIDNLQKRLKDLKERQRYVSPVTHDRPILLTKNAVSHMYFDNSRDVVKKDLSVKTEICLSMPPTKEIDSSKLPPTLINQLSNTDPPLLQDAETITNNTHFQQLRICLDRSEGYVFVEVPENKGKSEESTARSAYTLSRRFSLILSQPNIHLDGETNSSSTEELPIINSSKPRRNKEQLRISINEEKGSIVIEKPEIIPPPNIVHTEIVDGQTQKTIRPQNSSILIMAESKDSINIDEQSETTQTDVQTNEPVETNKLRKQIAISDSSNSINIKLKTNDLTFTSEGTVSISPQKENKQIEKIPEVKSDRQIKTPELENPIPFNSLQLRPLQSSVEVFDLGKEANERFARRQQIERIRKMVKIHTVQASVEPKIDVEVNEKSDTNEGHFTKVYTNILQHYDNVDVSPASRANISCQIDIIETPKHKILKFIPPMEIFSLLLNEISPEQPPEVYPAEQVTSVPKTEVLKLVTAAGDVIEFPPRPLLSLSDDKNVIDVGQNIVAKEAKTIGKNLELVMSEMQSIQEELDTTKKDQMMNTLGKQLDIEKDNLISQLKERVTELEQLQKKKISLQTSKSSILQIQEKSEEKFEEKTEEKSDKINENENDDDKKSVTSKKLELSTTMSVAEEEPAKQVLEINPVMEISRNEEVTSLASEIQWTYDKNEKGMPTLSVNQTEEIFISAEPPPQPKSKRVTVSLSKNNNDELRKQQEEIDKLKRKIEELQNAKTPQQMKQVVGDINDSLQVVEENADEQSNKLIQLTGTRNKNKSSLTVSTGLNTVMKDAEMISTDAFDAFEESKNCSLEAAKQLNSTIEDFSKKIGSEGATPTEQVQLVKKVKDIAAVIGKTPEAPSKTDIKELYAKALEEIKRQEDLVDSLRREIVNLKQFSSDSSAFVKVQQVEKELNGLFENRSQENNLFSNYQDAATYIRSMADQIKNDGSVASAGATSEVEQLKKLMNQGQPQWFTIKDLLGKIREKMAKDIQKSLNEELIHDLTQKLDELTKENDDLHKERIQTERDRKMEREKARIEYQKLNELYKNAQNYNELLLKIQPKDSSTPNVNDDEKEIYDKLQESQIKEKQYLEQLQEKIEQNSKLQQENLRLEGVLKQQEESFNKLFQQSADNQADKLMAGIRLEELLKEDEILRKKILVLEGIREDLNKQIGEFTSKLGDSQDIINKLRSDIIKLQDQLVNQDVAGQKKIVEELKMDPKTEGSRMVRLYQSKMDNMQQLLESRGREIIQLGFRRANDQKEMLLLKAEINRLKRELKFQSMRYNTSKEDAEFARKSIAMRDEVIREQKREIARLRSLIERFVAMKQIQALDSKEGESLINEVLSSRGRLKYAALIAKRNQNKPSFSKYDSLLQRDRQHYINAEAKRREFQERQEKQNMRILQDVALLARENELTIPETVVMQMMPKPKPSTKISAQQAKKEYVQMTAKEVDEMLKADFPKPINESKFQKEPSYADRLRAIGENQDKYPPEVVRSMLVAARHGKVVVPASTFNKEKAFPVITGKQLSTK</sequence>
<feature type="coiled-coil region" evidence="1">
    <location>
        <begin position="695"/>
        <end position="766"/>
    </location>
</feature>
<dbReference type="VEuPathDB" id="TrichDB:TVAGG3_0290000"/>
<dbReference type="STRING" id="5722.A2DJS2"/>
<evidence type="ECO:0000256" key="2">
    <source>
        <dbReference type="SAM" id="MobiDB-lite"/>
    </source>
</evidence>
<feature type="region of interest" description="Disordered" evidence="2">
    <location>
        <begin position="1"/>
        <end position="33"/>
    </location>
</feature>
<feature type="coiled-coil region" evidence="1">
    <location>
        <begin position="201"/>
        <end position="355"/>
    </location>
</feature>